<evidence type="ECO:0000313" key="9">
    <source>
        <dbReference type="EMBL" id="VFR17545.1"/>
    </source>
</evidence>
<evidence type="ECO:0000256" key="3">
    <source>
        <dbReference type="ARBA" id="ARBA00022692"/>
    </source>
</evidence>
<dbReference type="AlphaFoldDB" id="A0A484PMN5"/>
<gene>
    <name evidence="10" type="ORF">ANDO1_1164</name>
    <name evidence="9" type="ORF">ANDO2_1072</name>
</gene>
<keyword evidence="2" id="KW-1134">Transmembrane beta strand</keyword>
<evidence type="ECO:0000256" key="2">
    <source>
        <dbReference type="ARBA" id="ARBA00022452"/>
    </source>
</evidence>
<evidence type="ECO:0000313" key="10">
    <source>
        <dbReference type="EMBL" id="VFR26521.1"/>
    </source>
</evidence>
<dbReference type="SUPFAM" id="SSF48452">
    <property type="entry name" value="TPR-like"/>
    <property type="match status" value="1"/>
</dbReference>
<evidence type="ECO:0000256" key="5">
    <source>
        <dbReference type="ARBA" id="ARBA00023136"/>
    </source>
</evidence>
<dbReference type="Pfam" id="PF04575">
    <property type="entry name" value="SlipAM"/>
    <property type="match status" value="1"/>
</dbReference>
<reference evidence="10" key="1">
    <citation type="submission" date="2019-03" db="EMBL/GenBank/DDBJ databases">
        <authorList>
            <person name="Danneels B."/>
        </authorList>
    </citation>
    <scope>NUCLEOTIDE SEQUENCE</scope>
</reference>
<comment type="subcellular location">
    <subcellularLocation>
        <location evidence="1">Cell outer membrane</location>
        <topology evidence="1">Multi-pass membrane protein</topology>
    </subcellularLocation>
</comment>
<dbReference type="InterPro" id="IPR057556">
    <property type="entry name" value="TPR_Slam"/>
</dbReference>
<evidence type="ECO:0000256" key="1">
    <source>
        <dbReference type="ARBA" id="ARBA00004571"/>
    </source>
</evidence>
<evidence type="ECO:0000256" key="6">
    <source>
        <dbReference type="ARBA" id="ARBA00023237"/>
    </source>
</evidence>
<evidence type="ECO:0000259" key="8">
    <source>
        <dbReference type="Pfam" id="PF24575"/>
    </source>
</evidence>
<organism evidence="10">
    <name type="scientific">plant metagenome</name>
    <dbReference type="NCBI Taxonomy" id="1297885"/>
    <lineage>
        <taxon>unclassified sequences</taxon>
        <taxon>metagenomes</taxon>
        <taxon>organismal metagenomes</taxon>
    </lineage>
</organism>
<evidence type="ECO:0000256" key="4">
    <source>
        <dbReference type="ARBA" id="ARBA00022729"/>
    </source>
</evidence>
<feature type="domain" description="Surface lipoprotein assembly modifier N-terminal TPR repeats region" evidence="8">
    <location>
        <begin position="32"/>
        <end position="127"/>
    </location>
</feature>
<keyword evidence="6" id="KW-0998">Cell outer membrane</keyword>
<evidence type="ECO:0000259" key="7">
    <source>
        <dbReference type="Pfam" id="PF04575"/>
    </source>
</evidence>
<dbReference type="EMBL" id="CAADIB010000001">
    <property type="protein sequence ID" value="VFR17545.1"/>
    <property type="molecule type" value="Genomic_DNA"/>
</dbReference>
<proteinExistence type="predicted"/>
<name>A0A484PMN5_9ZZZZ</name>
<dbReference type="InterPro" id="IPR011990">
    <property type="entry name" value="TPR-like_helical_dom_sf"/>
</dbReference>
<dbReference type="Pfam" id="PF24575">
    <property type="entry name" value="TPR_Slam"/>
    <property type="match status" value="1"/>
</dbReference>
<accession>A0A484PMN5</accession>
<dbReference type="Gene3D" id="1.25.40.10">
    <property type="entry name" value="Tetratricopeptide repeat domain"/>
    <property type="match status" value="1"/>
</dbReference>
<keyword evidence="3" id="KW-0812">Transmembrane</keyword>
<dbReference type="EMBL" id="CAADHZ010000017">
    <property type="protein sequence ID" value="VFR26521.1"/>
    <property type="molecule type" value="Genomic_DNA"/>
</dbReference>
<keyword evidence="5" id="KW-0472">Membrane</keyword>
<keyword evidence="4" id="KW-0732">Signal</keyword>
<protein>
    <submittedName>
        <fullName evidence="10">FIG076926: outer membrane protein</fullName>
    </submittedName>
</protein>
<dbReference type="InterPro" id="IPR007655">
    <property type="entry name" value="Slam_C"/>
</dbReference>
<dbReference type="GO" id="GO:0009279">
    <property type="term" value="C:cell outer membrane"/>
    <property type="evidence" value="ECO:0007669"/>
    <property type="project" value="UniProtKB-SubCell"/>
</dbReference>
<sequence length="454" mass="51870">MDRERELLKDEDRPPVTGRPVLTIDGKTYHVERTANALGQALYLSLQRQQWSDAQAFLTEYLALPDRDLLLVHYAQGALARVRGDLDQAQAEYRELLGLRPDFLPGRLELARVLFEDAQEREAEEAFAEILASIDAGDPKTAGVRKTIEAYRSALEQRSGWNGTFSFGPTWTDNVNRTSASRTCLVSDSSRFCYYERALPDAIRASGLDFDASAQKRIPLAGHHGVYVRSLLYGKQYRDYGEYNETTLITQAGYSYRTARHQAALAPSFEVYQWGNDTLYGAWGLHGEWSYMLTPRSLIKLEGDYKDLRYRQELYAKNFDGSNRSVYATYFHEVGAGWTLFGGLDFVDSEAKEDTNAYLQKGVRLGASLQLPSGFIGTLFASYRHRDYGAYSPLFEARREDDEQNYTLIVKAPRWQVAGFVPSITYRYNKVKSNVDWLYSYDRNDVSLKMEYTF</sequence>
<feature type="domain" description="Surface lipoprotein assembly modifier C-terminal" evidence="7">
    <location>
        <begin position="161"/>
        <end position="454"/>
    </location>
</feature>